<dbReference type="Proteomes" id="UP000240325">
    <property type="component" value="Segment"/>
</dbReference>
<organism evidence="1">
    <name type="scientific">Bodo saltans virus</name>
    <dbReference type="NCBI Taxonomy" id="2024608"/>
    <lineage>
        <taxon>Viruses</taxon>
        <taxon>Varidnaviria</taxon>
        <taxon>Bamfordvirae</taxon>
        <taxon>Nucleocytoviricota</taxon>
        <taxon>Megaviricetes</taxon>
        <taxon>Imitervirales</taxon>
        <taxon>Mimiviridae</taxon>
        <taxon>Klosneuvirinae</taxon>
        <taxon>Theiavirus</taxon>
        <taxon>Theiavirus salishense</taxon>
    </lineage>
</organism>
<dbReference type="EMBL" id="MF782455">
    <property type="protein sequence ID" value="ATZ80970.1"/>
    <property type="molecule type" value="Genomic_DNA"/>
</dbReference>
<sequence length="264" mass="31980">MPNNILNKLTITGDKRYIKFIVRDNFSFANIIPPPDDIVPDEHGNAYHWFYENWGTKFDAWDVVIEEIPIGIKLEFITAWTIPYVWLKIVIERFTDLQFKLYWVDVDNFPTGGYVNNNDEKDYEDVYDAEFIEMLIHHFPNEYTEYKKYSKWFDIEQNMNDNVAKILRNNKISIEFQIERKDDTVRRAILYYWKQDTKFGNNVKKYTKETNIFTSLEHNKKSKIIKLLKILFKELGIEMVNRENFMINKKYLALYKKKNKFKKK</sequence>
<proteinExistence type="predicted"/>
<accession>A0A2H4UVM7</accession>
<evidence type="ECO:0000313" key="1">
    <source>
        <dbReference type="EMBL" id="ATZ80970.1"/>
    </source>
</evidence>
<protein>
    <submittedName>
        <fullName evidence="1">Uncharacterized protein</fullName>
    </submittedName>
</protein>
<evidence type="ECO:0000313" key="2">
    <source>
        <dbReference type="Proteomes" id="UP000240325"/>
    </source>
</evidence>
<reference evidence="1" key="1">
    <citation type="journal article" date="2017" name="Elife">
        <title>The kinetoplastid-infecting Bodo saltans virus (BsV), a window into the most abundant giant viruses in the sea.</title>
        <authorList>
            <person name="Deeg C.M."/>
            <person name="Chow C.-E.T."/>
            <person name="Suttle C.A."/>
        </authorList>
    </citation>
    <scope>NUCLEOTIDE SEQUENCE</scope>
    <source>
        <strain evidence="1">NG1</strain>
    </source>
</reference>
<keyword evidence="2" id="KW-1185">Reference proteome</keyword>
<name>A0A2H4UVM7_9VIRU</name>
<gene>
    <name evidence="1" type="ORF">BMW23_0925</name>
</gene>